<proteinExistence type="predicted"/>
<dbReference type="GeneID" id="9689694"/>
<evidence type="ECO:0000256" key="1">
    <source>
        <dbReference type="SAM" id="Coils"/>
    </source>
</evidence>
<protein>
    <submittedName>
        <fullName evidence="3">Predicted protein</fullName>
    </submittedName>
</protein>
<feature type="region of interest" description="Disordered" evidence="2">
    <location>
        <begin position="604"/>
        <end position="683"/>
    </location>
</feature>
<keyword evidence="4" id="KW-1185">Reference proteome</keyword>
<evidence type="ECO:0000313" key="3">
    <source>
        <dbReference type="EMBL" id="EEH51692.1"/>
    </source>
</evidence>
<gene>
    <name evidence="3" type="ORF">MICPUCDRAFT_54052</name>
</gene>
<accession>C1N8E5</accession>
<evidence type="ECO:0000313" key="4">
    <source>
        <dbReference type="Proteomes" id="UP000001876"/>
    </source>
</evidence>
<feature type="compositionally biased region" description="Pro residues" evidence="2">
    <location>
        <begin position="666"/>
        <end position="676"/>
    </location>
</feature>
<dbReference type="KEGG" id="mpp:MICPUCDRAFT_54052"/>
<dbReference type="RefSeq" id="XP_003064070.1">
    <property type="nucleotide sequence ID" value="XM_003064024.1"/>
</dbReference>
<dbReference type="AlphaFoldDB" id="C1N8E5"/>
<feature type="compositionally biased region" description="Acidic residues" evidence="2">
    <location>
        <begin position="214"/>
        <end position="231"/>
    </location>
</feature>
<feature type="compositionally biased region" description="Basic and acidic residues" evidence="2">
    <location>
        <begin position="629"/>
        <end position="659"/>
    </location>
</feature>
<evidence type="ECO:0000256" key="2">
    <source>
        <dbReference type="SAM" id="MobiDB-lite"/>
    </source>
</evidence>
<feature type="region of interest" description="Disordered" evidence="2">
    <location>
        <begin position="515"/>
        <end position="537"/>
    </location>
</feature>
<reference evidence="3 4" key="1">
    <citation type="journal article" date="2009" name="Science">
        <title>Green evolution and dynamic adaptations revealed by genomes of the marine picoeukaryotes Micromonas.</title>
        <authorList>
            <person name="Worden A.Z."/>
            <person name="Lee J.H."/>
            <person name="Mock T."/>
            <person name="Rouze P."/>
            <person name="Simmons M.P."/>
            <person name="Aerts A.L."/>
            <person name="Allen A.E."/>
            <person name="Cuvelier M.L."/>
            <person name="Derelle E."/>
            <person name="Everett M.V."/>
            <person name="Foulon E."/>
            <person name="Grimwood J."/>
            <person name="Gundlach H."/>
            <person name="Henrissat B."/>
            <person name="Napoli C."/>
            <person name="McDonald S.M."/>
            <person name="Parker M.S."/>
            <person name="Rombauts S."/>
            <person name="Salamov A."/>
            <person name="Von Dassow P."/>
            <person name="Badger J.H."/>
            <person name="Coutinho P.M."/>
            <person name="Demir E."/>
            <person name="Dubchak I."/>
            <person name="Gentemann C."/>
            <person name="Eikrem W."/>
            <person name="Gready J.E."/>
            <person name="John U."/>
            <person name="Lanier W."/>
            <person name="Lindquist E.A."/>
            <person name="Lucas S."/>
            <person name="Mayer K.F."/>
            <person name="Moreau H."/>
            <person name="Not F."/>
            <person name="Otillar R."/>
            <person name="Panaud O."/>
            <person name="Pangilinan J."/>
            <person name="Paulsen I."/>
            <person name="Piegu B."/>
            <person name="Poliakov A."/>
            <person name="Robbens S."/>
            <person name="Schmutz J."/>
            <person name="Toulza E."/>
            <person name="Wyss T."/>
            <person name="Zelensky A."/>
            <person name="Zhou K."/>
            <person name="Armbrust E.V."/>
            <person name="Bhattacharya D."/>
            <person name="Goodenough U.W."/>
            <person name="Van de Peer Y."/>
            <person name="Grigoriev I.V."/>
        </authorList>
    </citation>
    <scope>NUCLEOTIDE SEQUENCE [LARGE SCALE GENOMIC DNA]</scope>
    <source>
        <strain evidence="3 4">CCMP1545</strain>
    </source>
</reference>
<name>C1N8E5_MICPC</name>
<dbReference type="EMBL" id="GG663750">
    <property type="protein sequence ID" value="EEH51692.1"/>
    <property type="molecule type" value="Genomic_DNA"/>
</dbReference>
<feature type="region of interest" description="Disordered" evidence="2">
    <location>
        <begin position="205"/>
        <end position="231"/>
    </location>
</feature>
<keyword evidence="1" id="KW-0175">Coiled coil</keyword>
<feature type="coiled-coil region" evidence="1">
    <location>
        <begin position="173"/>
        <end position="205"/>
    </location>
</feature>
<dbReference type="Proteomes" id="UP000001876">
    <property type="component" value="Unassembled WGS sequence"/>
</dbReference>
<feature type="compositionally biased region" description="Pro residues" evidence="2">
    <location>
        <begin position="515"/>
        <end position="530"/>
    </location>
</feature>
<sequence>MKLDGTLATDALATIAGWKKTGVPKRGMLTLDFVATPRAKILPAIETPAQKAMWLSDDEVTSFAETLSKSAAGNGGSCVGYVSRAGDGGCYTGDLRLALSGRKLTCARAVSLVDALDVSEVRCEAAVTAFTPCDDADDHWPLVLSSLRVLEQAHACDRLGCYPLVTATEAKAYAREEAMKAAMEAKRVAEEEKLAKKAAAKAKREAAAAAGESASDDDYDDDDDDDETRVEDDPVVAAERAWNEAQKTPEIPSPMSMHYALDLIEGPPEEAAARASIAKQIFAAASRTPWRSIRNLRVNGVAIDDDDVPALSGGDEGAGWDFVESAAGGTSPAFLELDFFGPDVFERLKIEPHQMRFTKGDEERDAFLTRRASKLRADRARQLHPFKIEAGEGETWAAPRRAPGDAALADRAPDDNDVSPALEAWTLAHQSRWESFAREMAAMDAEEDLLRSFYWKKVNPDGAATVRRVLISLLITHVFFLHPPLVAAFDAAKTLEEIAGTCWHYERETILNLCPPPPPPAAPGDPPNPPLEEGCDPPGEDDWATLTYPAFETLFMRSDFALDDPDPVGIALAEKARYISHWSPYGRAERERRRAEELAAFNARVEAGEEPADAVWTPPADLLEEEEKEEPKDLSKTGKGDSKGEKKGGKDKGEKGEKKKKEKPRPTAPMPPPAPASFPGLPLIPPALAATLLELNEEDAKRVTPRRAAGAFEGDLLARSAARLPRIKTPEELEAIRVAAEEAALAAKNKKKRR</sequence>
<organism evidence="4">
    <name type="scientific">Micromonas pusilla (strain CCMP1545)</name>
    <name type="common">Picoplanktonic green alga</name>
    <dbReference type="NCBI Taxonomy" id="564608"/>
    <lineage>
        <taxon>Eukaryota</taxon>
        <taxon>Viridiplantae</taxon>
        <taxon>Chlorophyta</taxon>
        <taxon>Mamiellophyceae</taxon>
        <taxon>Mamiellales</taxon>
        <taxon>Mamiellaceae</taxon>
        <taxon>Micromonas</taxon>
    </lineage>
</organism>